<dbReference type="EMBL" id="HBGW01060155">
    <property type="protein sequence ID" value="CAD9602063.1"/>
    <property type="molecule type" value="Transcribed_RNA"/>
</dbReference>
<proteinExistence type="predicted"/>
<dbReference type="Pfam" id="PF00018">
    <property type="entry name" value="SH3_1"/>
    <property type="match status" value="1"/>
</dbReference>
<evidence type="ECO:0000313" key="5">
    <source>
        <dbReference type="EMBL" id="CAD9602063.1"/>
    </source>
</evidence>
<dbReference type="SMART" id="SM00326">
    <property type="entry name" value="SH3"/>
    <property type="match status" value="1"/>
</dbReference>
<keyword evidence="1 2" id="KW-0728">SH3 domain</keyword>
<accession>A0A6U6PY77</accession>
<organism evidence="5">
    <name type="scientific">Zooxanthella nutricula</name>
    <dbReference type="NCBI Taxonomy" id="1333877"/>
    <lineage>
        <taxon>Eukaryota</taxon>
        <taxon>Sar</taxon>
        <taxon>Alveolata</taxon>
        <taxon>Dinophyceae</taxon>
        <taxon>Peridiniales</taxon>
        <taxon>Peridiniales incertae sedis</taxon>
        <taxon>Zooxanthella</taxon>
    </lineage>
</organism>
<evidence type="ECO:0000256" key="2">
    <source>
        <dbReference type="PROSITE-ProRule" id="PRU00192"/>
    </source>
</evidence>
<dbReference type="InterPro" id="IPR001452">
    <property type="entry name" value="SH3_domain"/>
</dbReference>
<dbReference type="Gene3D" id="2.30.30.40">
    <property type="entry name" value="SH3 Domains"/>
    <property type="match status" value="1"/>
</dbReference>
<feature type="domain" description="SH3" evidence="4">
    <location>
        <begin position="6"/>
        <end position="68"/>
    </location>
</feature>
<sequence>MALAESPGFCVIANASHLDVDGVDTLHFDPGDKIEVLTWSKRGWWWGRCALGGRPGWFPSALVRPAAVATPPGASAPAYGPALPPRATAYNGKEVWPPLPPGPPPAPLPAGAPPADDGPARAADALDEHVQTLSFLRDGRVSRGTAAERGITQMNHYFNYGAWVDAKSREAFEAVGRGQEPRGRPTGDGGIKRCKRS</sequence>
<reference evidence="5" key="1">
    <citation type="submission" date="2021-01" db="EMBL/GenBank/DDBJ databases">
        <authorList>
            <person name="Corre E."/>
            <person name="Pelletier E."/>
            <person name="Niang G."/>
            <person name="Scheremetjew M."/>
            <person name="Finn R."/>
            <person name="Kale V."/>
            <person name="Holt S."/>
            <person name="Cochrane G."/>
            <person name="Meng A."/>
            <person name="Brown T."/>
            <person name="Cohen L."/>
        </authorList>
    </citation>
    <scope>NUCLEOTIDE SEQUENCE</scope>
    <source>
        <strain evidence="5">RCC3387</strain>
    </source>
</reference>
<evidence type="ECO:0000259" key="4">
    <source>
        <dbReference type="PROSITE" id="PS50002"/>
    </source>
</evidence>
<dbReference type="AlphaFoldDB" id="A0A6U6PY77"/>
<feature type="region of interest" description="Disordered" evidence="3">
    <location>
        <begin position="174"/>
        <end position="197"/>
    </location>
</feature>
<protein>
    <recommendedName>
        <fullName evidence="4">SH3 domain-containing protein</fullName>
    </recommendedName>
</protein>
<dbReference type="PROSITE" id="PS50002">
    <property type="entry name" value="SH3"/>
    <property type="match status" value="1"/>
</dbReference>
<evidence type="ECO:0000256" key="1">
    <source>
        <dbReference type="ARBA" id="ARBA00022443"/>
    </source>
</evidence>
<evidence type="ECO:0000256" key="3">
    <source>
        <dbReference type="SAM" id="MobiDB-lite"/>
    </source>
</evidence>
<dbReference type="SUPFAM" id="SSF50044">
    <property type="entry name" value="SH3-domain"/>
    <property type="match status" value="1"/>
</dbReference>
<gene>
    <name evidence="5" type="ORF">BRAN1462_LOCUS38292</name>
</gene>
<name>A0A6U6PY77_9DINO</name>
<dbReference type="InterPro" id="IPR036028">
    <property type="entry name" value="SH3-like_dom_sf"/>
</dbReference>
<feature type="region of interest" description="Disordered" evidence="3">
    <location>
        <begin position="90"/>
        <end position="121"/>
    </location>
</feature>
<feature type="compositionally biased region" description="Pro residues" evidence="3">
    <location>
        <begin position="97"/>
        <end position="112"/>
    </location>
</feature>